<evidence type="ECO:0000313" key="8">
    <source>
        <dbReference type="EMBL" id="KAG7370312.1"/>
    </source>
</evidence>
<evidence type="ECO:0000256" key="7">
    <source>
        <dbReference type="SAM" id="Phobius"/>
    </source>
</evidence>
<reference evidence="8" key="2">
    <citation type="submission" date="2021-04" db="EMBL/GenBank/DDBJ databases">
        <authorList>
            <person name="Podell S."/>
        </authorList>
    </citation>
    <scope>NUCLEOTIDE SEQUENCE</scope>
    <source>
        <strain evidence="8">Hildebrandi</strain>
    </source>
</reference>
<proteinExistence type="predicted"/>
<name>A0A9K3LY71_9STRA</name>
<evidence type="ECO:0000256" key="3">
    <source>
        <dbReference type="ARBA" id="ARBA00022989"/>
    </source>
</evidence>
<feature type="region of interest" description="Disordered" evidence="6">
    <location>
        <begin position="78"/>
        <end position="114"/>
    </location>
</feature>
<dbReference type="GO" id="GO:0005739">
    <property type="term" value="C:mitochondrion"/>
    <property type="evidence" value="ECO:0007669"/>
    <property type="project" value="TreeGrafter"/>
</dbReference>
<feature type="region of interest" description="Disordered" evidence="6">
    <location>
        <begin position="411"/>
        <end position="430"/>
    </location>
</feature>
<dbReference type="PANTHER" id="PTHR21706:SF15">
    <property type="entry name" value="TRANSMEMBRANE PROTEIN 65"/>
    <property type="match status" value="1"/>
</dbReference>
<dbReference type="AlphaFoldDB" id="A0A9K3LY71"/>
<dbReference type="EMBL" id="JAGRRH010000005">
    <property type="protein sequence ID" value="KAG7370312.1"/>
    <property type="molecule type" value="Genomic_DNA"/>
</dbReference>
<dbReference type="PANTHER" id="PTHR21706">
    <property type="entry name" value="TRANSMEMBRANE PROTEIN 65"/>
    <property type="match status" value="1"/>
</dbReference>
<evidence type="ECO:0000256" key="4">
    <source>
        <dbReference type="ARBA" id="ARBA00023136"/>
    </source>
</evidence>
<keyword evidence="4 7" id="KW-0472">Membrane</keyword>
<dbReference type="OrthoDB" id="430821at2759"/>
<dbReference type="GO" id="GO:0016020">
    <property type="term" value="C:membrane"/>
    <property type="evidence" value="ECO:0007669"/>
    <property type="project" value="UniProtKB-SubCell"/>
</dbReference>
<evidence type="ECO:0000256" key="1">
    <source>
        <dbReference type="ARBA" id="ARBA00004141"/>
    </source>
</evidence>
<keyword evidence="2 7" id="KW-0812">Transmembrane</keyword>
<comment type="caution">
    <text evidence="8">The sequence shown here is derived from an EMBL/GenBank/DDBJ whole genome shotgun (WGS) entry which is preliminary data.</text>
</comment>
<evidence type="ECO:0000256" key="5">
    <source>
        <dbReference type="SAM" id="Coils"/>
    </source>
</evidence>
<evidence type="ECO:0000256" key="2">
    <source>
        <dbReference type="ARBA" id="ARBA00022692"/>
    </source>
</evidence>
<gene>
    <name evidence="8" type="ORF">IV203_028058</name>
</gene>
<dbReference type="Pfam" id="PF10507">
    <property type="entry name" value="TMEM65"/>
    <property type="match status" value="1"/>
</dbReference>
<feature type="compositionally biased region" description="Low complexity" evidence="6">
    <location>
        <begin position="80"/>
        <end position="113"/>
    </location>
</feature>
<feature type="transmembrane region" description="Helical" evidence="7">
    <location>
        <begin position="212"/>
        <end position="235"/>
    </location>
</feature>
<accession>A0A9K3LY71</accession>
<organism evidence="8 9">
    <name type="scientific">Nitzschia inconspicua</name>
    <dbReference type="NCBI Taxonomy" id="303405"/>
    <lineage>
        <taxon>Eukaryota</taxon>
        <taxon>Sar</taxon>
        <taxon>Stramenopiles</taxon>
        <taxon>Ochrophyta</taxon>
        <taxon>Bacillariophyta</taxon>
        <taxon>Bacillariophyceae</taxon>
        <taxon>Bacillariophycidae</taxon>
        <taxon>Bacillariales</taxon>
        <taxon>Bacillariaceae</taxon>
        <taxon>Nitzschia</taxon>
    </lineage>
</organism>
<dbReference type="CDD" id="cd04873">
    <property type="entry name" value="ACT_UUR-ACR-like"/>
    <property type="match status" value="1"/>
</dbReference>
<keyword evidence="3 7" id="KW-1133">Transmembrane helix</keyword>
<reference evidence="8" key="1">
    <citation type="journal article" date="2021" name="Sci. Rep.">
        <title>Diploid genomic architecture of Nitzschia inconspicua, an elite biomass production diatom.</title>
        <authorList>
            <person name="Oliver A."/>
            <person name="Podell S."/>
            <person name="Pinowska A."/>
            <person name="Traller J.C."/>
            <person name="Smith S.R."/>
            <person name="McClure R."/>
            <person name="Beliaev A."/>
            <person name="Bohutskyi P."/>
            <person name="Hill E.A."/>
            <person name="Rabines A."/>
            <person name="Zheng H."/>
            <person name="Allen L.Z."/>
            <person name="Kuo A."/>
            <person name="Grigoriev I.V."/>
            <person name="Allen A.E."/>
            <person name="Hazlebeck D."/>
            <person name="Allen E.E."/>
        </authorList>
    </citation>
    <scope>NUCLEOTIDE SEQUENCE</scope>
    <source>
        <strain evidence="8">Hildebrandi</strain>
    </source>
</reference>
<feature type="compositionally biased region" description="Low complexity" evidence="6">
    <location>
        <begin position="412"/>
        <end position="423"/>
    </location>
</feature>
<protein>
    <submittedName>
        <fullName evidence="8">Transmembrane protein</fullName>
    </submittedName>
</protein>
<keyword evidence="5" id="KW-0175">Coiled coil</keyword>
<dbReference type="InterPro" id="IPR019537">
    <property type="entry name" value="TMEM65"/>
</dbReference>
<evidence type="ECO:0000256" key="6">
    <source>
        <dbReference type="SAM" id="MobiDB-lite"/>
    </source>
</evidence>
<sequence>MYAAKIAAIRMKVRQSLTTPSSLPCCRHVVSRRCTVKTTATASSSKIYVATTQRKALSASFTGSLSQLPTRATNNIIRQSTRLESTSTSTTRTTSSSSSSSSSAAAASTESSSVELPTTHQKRLVFAHAAVPMIGFGFIDQTIMIYAGNIIDCTLGVAFGLSTLTAASVGALVSNSFGVIFGNTLEACFGALGLPRANLSSAQRQLPLVKRITFSASVFGMVLGGLLGLLNLLLIDTDKSSTLKLYALHDGDDDERRFAFTIEASNVARKDATCLTVHGPDVDGLLASMTAALSARGCNIVEIHATRQQQQIDADTADTHDGSTSSFSSSSSSSEPSMIHDVFYVVDQNTGEPFDDDELEELAQSVLDATRTPVRHVQAAMLELEQKNTFLEERVQKLERILHEKQISVVASSNNNGNDSSSSLPITTTA</sequence>
<feature type="compositionally biased region" description="Low complexity" evidence="6">
    <location>
        <begin position="323"/>
        <end position="335"/>
    </location>
</feature>
<evidence type="ECO:0000313" key="9">
    <source>
        <dbReference type="Proteomes" id="UP000693970"/>
    </source>
</evidence>
<dbReference type="Proteomes" id="UP000693970">
    <property type="component" value="Unassembled WGS sequence"/>
</dbReference>
<comment type="subcellular location">
    <subcellularLocation>
        <location evidence="1">Membrane</location>
        <topology evidence="1">Multi-pass membrane protein</topology>
    </subcellularLocation>
</comment>
<feature type="region of interest" description="Disordered" evidence="6">
    <location>
        <begin position="309"/>
        <end position="335"/>
    </location>
</feature>
<keyword evidence="9" id="KW-1185">Reference proteome</keyword>
<feature type="coiled-coil region" evidence="5">
    <location>
        <begin position="374"/>
        <end position="408"/>
    </location>
</feature>